<dbReference type="SUPFAM" id="SSF103473">
    <property type="entry name" value="MFS general substrate transporter"/>
    <property type="match status" value="1"/>
</dbReference>
<feature type="transmembrane region" description="Helical" evidence="6">
    <location>
        <begin position="307"/>
        <end position="333"/>
    </location>
</feature>
<feature type="transmembrane region" description="Helical" evidence="6">
    <location>
        <begin position="84"/>
        <end position="102"/>
    </location>
</feature>
<dbReference type="GO" id="GO:0022857">
    <property type="term" value="F:transmembrane transporter activity"/>
    <property type="evidence" value="ECO:0007669"/>
    <property type="project" value="InterPro"/>
</dbReference>
<evidence type="ECO:0000256" key="3">
    <source>
        <dbReference type="ARBA" id="ARBA00022692"/>
    </source>
</evidence>
<dbReference type="eggNOG" id="COG2814">
    <property type="taxonomic scope" value="Bacteria"/>
</dbReference>
<evidence type="ECO:0000256" key="1">
    <source>
        <dbReference type="ARBA" id="ARBA00004651"/>
    </source>
</evidence>
<evidence type="ECO:0000256" key="2">
    <source>
        <dbReference type="ARBA" id="ARBA00022448"/>
    </source>
</evidence>
<gene>
    <name evidence="8" type="ORF">CD29_03030</name>
</gene>
<dbReference type="Gene3D" id="1.20.1250.20">
    <property type="entry name" value="MFS general substrate transporter like domains"/>
    <property type="match status" value="2"/>
</dbReference>
<evidence type="ECO:0000256" key="6">
    <source>
        <dbReference type="SAM" id="Phobius"/>
    </source>
</evidence>
<dbReference type="PANTHER" id="PTHR23525">
    <property type="entry name" value="TRANSPORTER, PUTATIVE-RELATED"/>
    <property type="match status" value="1"/>
</dbReference>
<feature type="transmembrane region" description="Helical" evidence="6">
    <location>
        <begin position="55"/>
        <end position="75"/>
    </location>
</feature>
<name>A0A0A3IYP8_9BACL</name>
<feature type="transmembrane region" description="Helical" evidence="6">
    <location>
        <begin position="272"/>
        <end position="295"/>
    </location>
</feature>
<reference evidence="8 9" key="1">
    <citation type="submission" date="2014-02" db="EMBL/GenBank/DDBJ databases">
        <title>Draft genome sequence of Lysinibacillus manganicus DSM 26584T.</title>
        <authorList>
            <person name="Zhang F."/>
            <person name="Wang G."/>
            <person name="Zhang L."/>
        </authorList>
    </citation>
    <scope>NUCLEOTIDE SEQUENCE [LARGE SCALE GENOMIC DNA]</scope>
    <source>
        <strain evidence="8 9">DSM 26584</strain>
    </source>
</reference>
<dbReference type="EMBL" id="JPVN01000003">
    <property type="protein sequence ID" value="KGR79947.1"/>
    <property type="molecule type" value="Genomic_DNA"/>
</dbReference>
<dbReference type="Proteomes" id="UP000030416">
    <property type="component" value="Unassembled WGS sequence"/>
</dbReference>
<proteinExistence type="predicted"/>
<evidence type="ECO:0000256" key="5">
    <source>
        <dbReference type="ARBA" id="ARBA00023136"/>
    </source>
</evidence>
<evidence type="ECO:0000259" key="7">
    <source>
        <dbReference type="PROSITE" id="PS50850"/>
    </source>
</evidence>
<feature type="transmembrane region" description="Helical" evidence="6">
    <location>
        <begin position="21"/>
        <end position="43"/>
    </location>
</feature>
<evidence type="ECO:0000313" key="9">
    <source>
        <dbReference type="Proteomes" id="UP000030416"/>
    </source>
</evidence>
<protein>
    <submittedName>
        <fullName evidence="8">Multidrug transporter</fullName>
    </submittedName>
</protein>
<feature type="transmembrane region" description="Helical" evidence="6">
    <location>
        <begin position="180"/>
        <end position="199"/>
    </location>
</feature>
<dbReference type="STRING" id="1384049.CD29_03030"/>
<dbReference type="InterPro" id="IPR036259">
    <property type="entry name" value="MFS_trans_sf"/>
</dbReference>
<evidence type="ECO:0000313" key="8">
    <source>
        <dbReference type="EMBL" id="KGR79947.1"/>
    </source>
</evidence>
<dbReference type="InterPro" id="IPR020846">
    <property type="entry name" value="MFS_dom"/>
</dbReference>
<dbReference type="InterPro" id="IPR005829">
    <property type="entry name" value="Sugar_transporter_CS"/>
</dbReference>
<feature type="transmembrane region" description="Helical" evidence="6">
    <location>
        <begin position="237"/>
        <end position="260"/>
    </location>
</feature>
<keyword evidence="4 6" id="KW-1133">Transmembrane helix</keyword>
<comment type="caution">
    <text evidence="8">The sequence shown here is derived from an EMBL/GenBank/DDBJ whole genome shotgun (WGS) entry which is preliminary data.</text>
</comment>
<keyword evidence="2" id="KW-0813">Transport</keyword>
<organism evidence="8 9">
    <name type="scientific">Ureibacillus manganicus DSM 26584</name>
    <dbReference type="NCBI Taxonomy" id="1384049"/>
    <lineage>
        <taxon>Bacteria</taxon>
        <taxon>Bacillati</taxon>
        <taxon>Bacillota</taxon>
        <taxon>Bacilli</taxon>
        <taxon>Bacillales</taxon>
        <taxon>Caryophanaceae</taxon>
        <taxon>Ureibacillus</taxon>
    </lineage>
</organism>
<feature type="transmembrane region" description="Helical" evidence="6">
    <location>
        <begin position="390"/>
        <end position="415"/>
    </location>
</feature>
<dbReference type="GO" id="GO:0005886">
    <property type="term" value="C:plasma membrane"/>
    <property type="evidence" value="ECO:0007669"/>
    <property type="project" value="UniProtKB-SubCell"/>
</dbReference>
<dbReference type="RefSeq" id="WP_052123973.1">
    <property type="nucleotide sequence ID" value="NZ_AVDA01000003.1"/>
</dbReference>
<keyword evidence="5 6" id="KW-0472">Membrane</keyword>
<dbReference type="PROSITE" id="PS00216">
    <property type="entry name" value="SUGAR_TRANSPORT_1"/>
    <property type="match status" value="1"/>
</dbReference>
<comment type="subcellular location">
    <subcellularLocation>
        <location evidence="1">Cell membrane</location>
        <topology evidence="1">Multi-pass membrane protein</topology>
    </subcellularLocation>
</comment>
<feature type="transmembrane region" description="Helical" evidence="6">
    <location>
        <begin position="108"/>
        <end position="131"/>
    </location>
</feature>
<dbReference type="PROSITE" id="PS50850">
    <property type="entry name" value="MFS"/>
    <property type="match status" value="1"/>
</dbReference>
<dbReference type="InterPro" id="IPR011701">
    <property type="entry name" value="MFS"/>
</dbReference>
<dbReference type="PANTHER" id="PTHR23525:SF1">
    <property type="entry name" value="NODULIN-LIKE DOMAIN-CONTAINING PROTEIN"/>
    <property type="match status" value="1"/>
</dbReference>
<accession>A0A0A3IYP8</accession>
<feature type="transmembrane region" description="Helical" evidence="6">
    <location>
        <begin position="143"/>
        <end position="165"/>
    </location>
</feature>
<dbReference type="AlphaFoldDB" id="A0A0A3IYP8"/>
<sequence>MTRWLRSWVLTINSFNRNIKMFMLANVLIQIGMGIFMVMYNLYIRGLGYSESVNGSVIAINSLATALMLIPAGLLSDKFGRKKILIIGTLLTSFVLFGRSIVTVEQPILMFGFFAGIVWALAQVSGVPFLAENSKPNERMHLFSIHFAMVTVANVIGNLAGGFIADGLQHFLNIGIVESIRISLIFGAVIFSMGLIPLFQLKPVPKPQSNCQTKVLDSNRLALAAEEEGFKKNFKMIVLFGLSSLMIGTGSGLVIPYLNLYFANRFGASNSYVGLIIALGSAMTAVAMLIGPILVKKVGKVRALVIFQFVSIPFLFITGFTNSLLIASIGFLLRQALMNAGNPITSAIAMDVVHDKYKGLANSVNQMVFNLGWAMMGLPAAWLVTTYGNYWGYAFTFSITGCLYLVASTYFYIIFGRKFRLKEDS</sequence>
<dbReference type="OrthoDB" id="9810492at2"/>
<feature type="domain" description="Major facilitator superfamily (MFS) profile" evidence="7">
    <location>
        <begin position="18"/>
        <end position="419"/>
    </location>
</feature>
<evidence type="ECO:0000256" key="4">
    <source>
        <dbReference type="ARBA" id="ARBA00022989"/>
    </source>
</evidence>
<keyword evidence="3 6" id="KW-0812">Transmembrane</keyword>
<dbReference type="Pfam" id="PF07690">
    <property type="entry name" value="MFS_1"/>
    <property type="match status" value="2"/>
</dbReference>
<keyword evidence="9" id="KW-1185">Reference proteome</keyword>